<reference evidence="3 4" key="1">
    <citation type="submission" date="2019-04" db="EMBL/GenBank/DDBJ databases">
        <title>Taxonomy of novel Haliea sp. from mangrove soil of West Coast of India.</title>
        <authorList>
            <person name="Verma A."/>
            <person name="Kumar P."/>
            <person name="Krishnamurthi S."/>
        </authorList>
    </citation>
    <scope>NUCLEOTIDE SEQUENCE [LARGE SCALE GENOMIC DNA]</scope>
    <source>
        <strain evidence="3 4">SAOS-164</strain>
    </source>
</reference>
<comment type="caution">
    <text evidence="3">The sequence shown here is derived from an EMBL/GenBank/DDBJ whole genome shotgun (WGS) entry which is preliminary data.</text>
</comment>
<proteinExistence type="predicted"/>
<dbReference type="EMBL" id="SRLE01000011">
    <property type="protein sequence ID" value="TGD72155.1"/>
    <property type="molecule type" value="Genomic_DNA"/>
</dbReference>
<evidence type="ECO:0000256" key="1">
    <source>
        <dbReference type="SAM" id="MobiDB-lite"/>
    </source>
</evidence>
<accession>A0A4Z0LYJ3</accession>
<organism evidence="3 4">
    <name type="scientific">Mangrovimicrobium sediminis</name>
    <dbReference type="NCBI Taxonomy" id="2562682"/>
    <lineage>
        <taxon>Bacteria</taxon>
        <taxon>Pseudomonadati</taxon>
        <taxon>Pseudomonadota</taxon>
        <taxon>Gammaproteobacteria</taxon>
        <taxon>Cellvibrionales</taxon>
        <taxon>Halieaceae</taxon>
        <taxon>Mangrovimicrobium</taxon>
    </lineage>
</organism>
<dbReference type="AlphaFoldDB" id="A0A4Z0LYJ3"/>
<gene>
    <name evidence="3" type="ORF">E4634_15915</name>
</gene>
<dbReference type="Proteomes" id="UP000298050">
    <property type="component" value="Unassembled WGS sequence"/>
</dbReference>
<evidence type="ECO:0000313" key="3">
    <source>
        <dbReference type="EMBL" id="TGD72155.1"/>
    </source>
</evidence>
<evidence type="ECO:0000313" key="4">
    <source>
        <dbReference type="Proteomes" id="UP000298050"/>
    </source>
</evidence>
<protein>
    <submittedName>
        <fullName evidence="3">Conjugal transfer protein</fullName>
    </submittedName>
</protein>
<evidence type="ECO:0000256" key="2">
    <source>
        <dbReference type="SAM" id="SignalP"/>
    </source>
</evidence>
<dbReference type="Pfam" id="PF09686">
    <property type="entry name" value="Plasmid_RAQPRD"/>
    <property type="match status" value="1"/>
</dbReference>
<dbReference type="OrthoDB" id="5738883at2"/>
<dbReference type="InterPro" id="IPR019110">
    <property type="entry name" value="Uncharacterised_RAQPRD"/>
</dbReference>
<feature type="signal peptide" evidence="2">
    <location>
        <begin position="1"/>
        <end position="23"/>
    </location>
</feature>
<feature type="region of interest" description="Disordered" evidence="1">
    <location>
        <begin position="79"/>
        <end position="100"/>
    </location>
</feature>
<name>A0A4Z0LYJ3_9GAMM</name>
<dbReference type="RefSeq" id="WP_135445644.1">
    <property type="nucleotide sequence ID" value="NZ_SRLE01000011.1"/>
</dbReference>
<dbReference type="NCBIfam" id="TIGR01690">
    <property type="entry name" value="ICE_RAQPRD"/>
    <property type="match status" value="1"/>
</dbReference>
<keyword evidence="4" id="KW-1185">Reference proteome</keyword>
<keyword evidence="2" id="KW-0732">Signal</keyword>
<feature type="chain" id="PRO_5021194250" evidence="2">
    <location>
        <begin position="24"/>
        <end position="100"/>
    </location>
</feature>
<sequence>MKRHLWLPSFLLIVLMTPVIASADTGAERDALAKVIHDLNALEAAIKQAEANANPDSRIRFRYDWLRQDLKQIKEGIQAHIDSPQAHPRSFPPLRGDYRR</sequence>